<dbReference type="InterPro" id="IPR013534">
    <property type="entry name" value="Starch_synth_cat_dom"/>
</dbReference>
<evidence type="ECO:0000256" key="3">
    <source>
        <dbReference type="ARBA" id="ARBA00022676"/>
    </source>
</evidence>
<evidence type="ECO:0000259" key="5">
    <source>
        <dbReference type="Pfam" id="PF08323"/>
    </source>
</evidence>
<evidence type="ECO:0000256" key="1">
    <source>
        <dbReference type="ARBA" id="ARBA00001478"/>
    </source>
</evidence>
<accession>A0A832ECA7</accession>
<evidence type="ECO:0000256" key="2">
    <source>
        <dbReference type="ARBA" id="ARBA00012588"/>
    </source>
</evidence>
<evidence type="ECO:0000313" key="6">
    <source>
        <dbReference type="EMBL" id="HFK95991.1"/>
    </source>
</evidence>
<sequence>MPLFWGRQTERAVKKIIAFIAFESPWFPAGGIAAVLGRLPGATEAAAGLPTVVITPFHLRSEKIAALEMDDLGDFELPYDTGAVRVTVFYHHEPCAWYFLKPGQPSAWHSSVFAGTQHPYDRPKDGLLRDALFFGAAAVRALPIIAKHLKAVPESVEWHLFAQDWEGATALLAFASQVDVRGKCHLTLHNSYDASAPPAELSRVGIDPGCCPGDTILNRSSPGKKGAFSHNPWILHCFLFFPRDA</sequence>
<dbReference type="EMBL" id="DSTK01000008">
    <property type="protein sequence ID" value="HFK95991.1"/>
    <property type="molecule type" value="Genomic_DNA"/>
</dbReference>
<proteinExistence type="predicted"/>
<gene>
    <name evidence="6" type="ORF">ENS06_01545</name>
</gene>
<comment type="catalytic activity">
    <reaction evidence="1">
        <text>[(1-&gt;4)-alpha-D-glucosyl](n) + ADP-alpha-D-glucose = [(1-&gt;4)-alpha-D-glucosyl](n+1) + ADP + H(+)</text>
        <dbReference type="Rhea" id="RHEA:18189"/>
        <dbReference type="Rhea" id="RHEA-COMP:9584"/>
        <dbReference type="Rhea" id="RHEA-COMP:9587"/>
        <dbReference type="ChEBI" id="CHEBI:15378"/>
        <dbReference type="ChEBI" id="CHEBI:15444"/>
        <dbReference type="ChEBI" id="CHEBI:57498"/>
        <dbReference type="ChEBI" id="CHEBI:456216"/>
        <dbReference type="EC" id="2.4.1.21"/>
    </reaction>
</comment>
<dbReference type="Pfam" id="PF08323">
    <property type="entry name" value="Glyco_transf_5"/>
    <property type="match status" value="1"/>
</dbReference>
<keyword evidence="4" id="KW-0808">Transferase</keyword>
<reference evidence="6" key="1">
    <citation type="journal article" date="2020" name="mSystems">
        <title>Genome- and Community-Level Interaction Insights into Carbon Utilization and Element Cycling Functions of Hydrothermarchaeota in Hydrothermal Sediment.</title>
        <authorList>
            <person name="Zhou Z."/>
            <person name="Liu Y."/>
            <person name="Xu W."/>
            <person name="Pan J."/>
            <person name="Luo Z.H."/>
            <person name="Li M."/>
        </authorList>
    </citation>
    <scope>NUCLEOTIDE SEQUENCE [LARGE SCALE GENOMIC DNA]</scope>
    <source>
        <strain evidence="6">SpSt-456</strain>
    </source>
</reference>
<name>A0A832ECA7_9BACT</name>
<organism evidence="6">
    <name type="scientific">Desulfacinum infernum</name>
    <dbReference type="NCBI Taxonomy" id="35837"/>
    <lineage>
        <taxon>Bacteria</taxon>
        <taxon>Pseudomonadati</taxon>
        <taxon>Thermodesulfobacteriota</taxon>
        <taxon>Syntrophobacteria</taxon>
        <taxon>Syntrophobacterales</taxon>
        <taxon>Syntrophobacteraceae</taxon>
        <taxon>Desulfacinum</taxon>
    </lineage>
</organism>
<keyword evidence="3" id="KW-0328">Glycosyltransferase</keyword>
<comment type="caution">
    <text evidence="6">The sequence shown here is derived from an EMBL/GenBank/DDBJ whole genome shotgun (WGS) entry which is preliminary data.</text>
</comment>
<dbReference type="GO" id="GO:0009011">
    <property type="term" value="F:alpha-1,4-glucan glucosyltransferase (ADP-glucose donor) activity"/>
    <property type="evidence" value="ECO:0007669"/>
    <property type="project" value="UniProtKB-EC"/>
</dbReference>
<feature type="domain" description="Starch synthase catalytic" evidence="5">
    <location>
        <begin position="17"/>
        <end position="207"/>
    </location>
</feature>
<dbReference type="AlphaFoldDB" id="A0A832ECA7"/>
<dbReference type="EC" id="2.4.1.21" evidence="2"/>
<evidence type="ECO:0000256" key="4">
    <source>
        <dbReference type="ARBA" id="ARBA00022679"/>
    </source>
</evidence>
<dbReference type="Gene3D" id="3.40.50.2000">
    <property type="entry name" value="Glycogen Phosphorylase B"/>
    <property type="match status" value="1"/>
</dbReference>
<protein>
    <recommendedName>
        <fullName evidence="2">starch synthase</fullName>
        <ecNumber evidence="2">2.4.1.21</ecNumber>
    </recommendedName>
</protein>